<dbReference type="RefSeq" id="WP_208496527.1">
    <property type="nucleotide sequence ID" value="NZ_JAGFNP010000005.1"/>
</dbReference>
<evidence type="ECO:0000313" key="4">
    <source>
        <dbReference type="Proteomes" id="UP000681341"/>
    </source>
</evidence>
<reference evidence="3 4" key="1">
    <citation type="submission" date="2021-03" db="EMBL/GenBank/DDBJ databases">
        <title>Glycomyces sp. nov., a novel actinomycete isolated from soil.</title>
        <authorList>
            <person name="Yang X."/>
            <person name="Xu X."/>
        </authorList>
    </citation>
    <scope>NUCLEOTIDE SEQUENCE [LARGE SCALE GENOMIC DNA]</scope>
    <source>
        <strain evidence="3 4">NEAU-S30</strain>
    </source>
</reference>
<keyword evidence="2" id="KW-0812">Transmembrane</keyword>
<protein>
    <recommendedName>
        <fullName evidence="5">Trp biosynthesis protein</fullName>
    </recommendedName>
</protein>
<keyword evidence="2" id="KW-0472">Membrane</keyword>
<evidence type="ECO:0000313" key="3">
    <source>
        <dbReference type="EMBL" id="MBO3733571.1"/>
    </source>
</evidence>
<feature type="transmembrane region" description="Helical" evidence="2">
    <location>
        <begin position="41"/>
        <end position="62"/>
    </location>
</feature>
<feature type="region of interest" description="Disordered" evidence="1">
    <location>
        <begin position="182"/>
        <end position="222"/>
    </location>
</feature>
<proteinExistence type="predicted"/>
<dbReference type="EMBL" id="JAGFNP010000005">
    <property type="protein sequence ID" value="MBO3733571.1"/>
    <property type="molecule type" value="Genomic_DNA"/>
</dbReference>
<sequence length="222" mass="22781">MSDPAAQYPQYASQPQAQPSQPQQPAYQQLLPSGPDRPTPVGLGLAGAGLLLLAVGSLLPQISFSGSDADEVGGFGIDTAGVGLPGLAPALVLIVLVGWAAAGVKPGLAWAAKLGGIGLAAITVAAALHPVIELNSAFNGDAWEDADLDVSATAGGGIWLYILAAALLAGSIFLMRWAPPKQQPAQPQYAPQPYQQQAPQTTQLQVPPQQPQQPNTWPGHNP</sequence>
<feature type="region of interest" description="Disordered" evidence="1">
    <location>
        <begin position="1"/>
        <end position="33"/>
    </location>
</feature>
<evidence type="ECO:0000256" key="2">
    <source>
        <dbReference type="SAM" id="Phobius"/>
    </source>
</evidence>
<keyword evidence="4" id="KW-1185">Reference proteome</keyword>
<feature type="transmembrane region" description="Helical" evidence="2">
    <location>
        <begin position="152"/>
        <end position="174"/>
    </location>
</feature>
<feature type="transmembrane region" description="Helical" evidence="2">
    <location>
        <begin position="114"/>
        <end position="132"/>
    </location>
</feature>
<organism evidence="3 4">
    <name type="scientific">Glycomyces niveus</name>
    <dbReference type="NCBI Taxonomy" id="2820287"/>
    <lineage>
        <taxon>Bacteria</taxon>
        <taxon>Bacillati</taxon>
        <taxon>Actinomycetota</taxon>
        <taxon>Actinomycetes</taxon>
        <taxon>Glycomycetales</taxon>
        <taxon>Glycomycetaceae</taxon>
        <taxon>Glycomyces</taxon>
    </lineage>
</organism>
<accession>A0ABS3U543</accession>
<keyword evidence="2" id="KW-1133">Transmembrane helix</keyword>
<evidence type="ECO:0008006" key="5">
    <source>
        <dbReference type="Google" id="ProtNLM"/>
    </source>
</evidence>
<feature type="compositionally biased region" description="Low complexity" evidence="1">
    <location>
        <begin position="182"/>
        <end position="207"/>
    </location>
</feature>
<evidence type="ECO:0000256" key="1">
    <source>
        <dbReference type="SAM" id="MobiDB-lite"/>
    </source>
</evidence>
<gene>
    <name evidence="3" type="ORF">J5V16_12110</name>
</gene>
<dbReference type="Proteomes" id="UP000681341">
    <property type="component" value="Unassembled WGS sequence"/>
</dbReference>
<name>A0ABS3U543_9ACTN</name>
<comment type="caution">
    <text evidence="3">The sequence shown here is derived from an EMBL/GenBank/DDBJ whole genome shotgun (WGS) entry which is preliminary data.</text>
</comment>
<feature type="transmembrane region" description="Helical" evidence="2">
    <location>
        <begin position="82"/>
        <end position="102"/>
    </location>
</feature>